<dbReference type="PANTHER" id="PTHR11715">
    <property type="entry name" value="GLYCINE CLEAVAGE SYSTEM H PROTEIN"/>
    <property type="match status" value="1"/>
</dbReference>
<dbReference type="Proteomes" id="UP000175744">
    <property type="component" value="Unassembled WGS sequence"/>
</dbReference>
<evidence type="ECO:0000259" key="2">
    <source>
        <dbReference type="PROSITE" id="PS50968"/>
    </source>
</evidence>
<proteinExistence type="predicted"/>
<dbReference type="GO" id="GO:0005829">
    <property type="term" value="C:cytosol"/>
    <property type="evidence" value="ECO:0007669"/>
    <property type="project" value="TreeGrafter"/>
</dbReference>
<dbReference type="PROSITE" id="PS50968">
    <property type="entry name" value="BIOTINYL_LIPOYL"/>
    <property type="match status" value="1"/>
</dbReference>
<dbReference type="Pfam" id="PF01597">
    <property type="entry name" value="GCV_H"/>
    <property type="match status" value="1"/>
</dbReference>
<organism evidence="3 4">
    <name type="scientific">Clostridium acetireducens DSM 10703</name>
    <dbReference type="NCBI Taxonomy" id="1121290"/>
    <lineage>
        <taxon>Bacteria</taxon>
        <taxon>Bacillati</taxon>
        <taxon>Bacillota</taxon>
        <taxon>Clostridia</taxon>
        <taxon>Eubacteriales</taxon>
        <taxon>Clostridiaceae</taxon>
        <taxon>Clostridium</taxon>
    </lineage>
</organism>
<dbReference type="CDD" id="cd06848">
    <property type="entry name" value="GCS_H"/>
    <property type="match status" value="1"/>
</dbReference>
<feature type="domain" description="Lipoyl-binding" evidence="2">
    <location>
        <begin position="16"/>
        <end position="97"/>
    </location>
</feature>
<dbReference type="GO" id="GO:0005960">
    <property type="term" value="C:glycine cleavage complex"/>
    <property type="evidence" value="ECO:0007669"/>
    <property type="project" value="InterPro"/>
</dbReference>
<dbReference type="SUPFAM" id="SSF51230">
    <property type="entry name" value="Single hybrid motif"/>
    <property type="match status" value="1"/>
</dbReference>
<evidence type="ECO:0000313" key="3">
    <source>
        <dbReference type="EMBL" id="OFI05908.1"/>
    </source>
</evidence>
<keyword evidence="4" id="KW-1185">Reference proteome</keyword>
<dbReference type="STRING" id="1121290.CLAOCE_14530"/>
<reference evidence="3 4" key="1">
    <citation type="submission" date="2016-06" db="EMBL/GenBank/DDBJ databases">
        <title>Genome sequence of Clostridium acetireducens DSM 10703.</title>
        <authorList>
            <person name="Poehlein A."/>
            <person name="Fluechter S."/>
            <person name="Duerre P."/>
            <person name="Daniel R."/>
        </authorList>
    </citation>
    <scope>NUCLEOTIDE SEQUENCE [LARGE SCALE GENOMIC DNA]</scope>
    <source>
        <strain evidence="3 4">DSM 10703</strain>
    </source>
</reference>
<protein>
    <submittedName>
        <fullName evidence="3">Glycine cleavage system H protein</fullName>
    </submittedName>
</protein>
<dbReference type="AlphaFoldDB" id="A0A1E8EY97"/>
<dbReference type="InterPro" id="IPR002930">
    <property type="entry name" value="GCV_H"/>
</dbReference>
<dbReference type="OrthoDB" id="9796712at2"/>
<dbReference type="EMBL" id="LZFO01000019">
    <property type="protein sequence ID" value="OFI05908.1"/>
    <property type="molecule type" value="Genomic_DNA"/>
</dbReference>
<gene>
    <name evidence="3" type="primary">gcvH</name>
    <name evidence="3" type="ORF">CLOACE_14530</name>
</gene>
<dbReference type="InterPro" id="IPR000089">
    <property type="entry name" value="Biotin_lipoyl"/>
</dbReference>
<name>A0A1E8EY97_9CLOT</name>
<dbReference type="GO" id="GO:0019464">
    <property type="term" value="P:glycine decarboxylation via glycine cleavage system"/>
    <property type="evidence" value="ECO:0007669"/>
    <property type="project" value="InterPro"/>
</dbReference>
<evidence type="ECO:0000313" key="4">
    <source>
        <dbReference type="Proteomes" id="UP000175744"/>
    </source>
</evidence>
<sequence length="119" mass="13421">MKFSNEHVWVKVEGDIAELGLTKFKKGKMGKITFVDMPEEEDHIDKDDTLFSIEAAKAEGEFPSPISGDVVEINEEVSDDAEILNANPEETFIVKIKLDDASELDELLSLEKYNEQCQK</sequence>
<dbReference type="InterPro" id="IPR033753">
    <property type="entry name" value="GCV_H/Fam206"/>
</dbReference>
<dbReference type="InterPro" id="IPR011053">
    <property type="entry name" value="Single_hybrid_motif"/>
</dbReference>
<keyword evidence="1" id="KW-0450">Lipoyl</keyword>
<dbReference type="GO" id="GO:0009249">
    <property type="term" value="P:protein lipoylation"/>
    <property type="evidence" value="ECO:0007669"/>
    <property type="project" value="TreeGrafter"/>
</dbReference>
<evidence type="ECO:0000256" key="1">
    <source>
        <dbReference type="ARBA" id="ARBA00022823"/>
    </source>
</evidence>
<dbReference type="Gene3D" id="2.40.50.100">
    <property type="match status" value="1"/>
</dbReference>
<accession>A0A1E8EY97</accession>
<dbReference type="PANTHER" id="PTHR11715:SF3">
    <property type="entry name" value="GLYCINE CLEAVAGE SYSTEM H PROTEIN-RELATED"/>
    <property type="match status" value="1"/>
</dbReference>
<comment type="caution">
    <text evidence="3">The sequence shown here is derived from an EMBL/GenBank/DDBJ whole genome shotgun (WGS) entry which is preliminary data.</text>
</comment>
<dbReference type="RefSeq" id="WP_070110437.1">
    <property type="nucleotide sequence ID" value="NZ_LZFO01000019.1"/>
</dbReference>